<feature type="transmembrane region" description="Helical" evidence="3">
    <location>
        <begin position="5"/>
        <end position="23"/>
    </location>
</feature>
<keyword evidence="3" id="KW-1133">Transmembrane helix</keyword>
<proteinExistence type="inferred from homology"/>
<dbReference type="GO" id="GO:0004190">
    <property type="term" value="F:aspartic-type endopeptidase activity"/>
    <property type="evidence" value="ECO:0007669"/>
    <property type="project" value="InterPro"/>
</dbReference>
<dbReference type="EMBL" id="NGUP01000003">
    <property type="protein sequence ID" value="OWS70152.1"/>
    <property type="molecule type" value="Genomic_DNA"/>
</dbReference>
<keyword evidence="3" id="KW-0812">Transmembrane</keyword>
<dbReference type="PRINTS" id="PR00864">
    <property type="entry name" value="PREPILNPTASE"/>
</dbReference>
<dbReference type="GO" id="GO:0005886">
    <property type="term" value="C:plasma membrane"/>
    <property type="evidence" value="ECO:0007669"/>
    <property type="project" value="TreeGrafter"/>
</dbReference>
<gene>
    <name evidence="5" type="ORF">CBI31_07480</name>
</gene>
<organism evidence="5 6">
    <name type="scientific">Polynucleobacter campilacus</name>
    <dbReference type="NCBI Taxonomy" id="1743163"/>
    <lineage>
        <taxon>Bacteria</taxon>
        <taxon>Pseudomonadati</taxon>
        <taxon>Pseudomonadota</taxon>
        <taxon>Betaproteobacteria</taxon>
        <taxon>Burkholderiales</taxon>
        <taxon>Burkholderiaceae</taxon>
        <taxon>Polynucleobacter</taxon>
    </lineage>
</organism>
<evidence type="ECO:0000313" key="5">
    <source>
        <dbReference type="EMBL" id="OWS70152.1"/>
    </source>
</evidence>
<feature type="transmembrane region" description="Helical" evidence="3">
    <location>
        <begin position="29"/>
        <end position="49"/>
    </location>
</feature>
<evidence type="ECO:0000256" key="2">
    <source>
        <dbReference type="RuleBase" id="RU003793"/>
    </source>
</evidence>
<evidence type="ECO:0000313" key="6">
    <source>
        <dbReference type="Proteomes" id="UP000197528"/>
    </source>
</evidence>
<sequence length="166" mass="18713">MGSLALIDLIRLLLIFVLTYLAYTDLRTFRLPDFITLPLIFLGLCFNSFSNLQFVDPQESILGALIGYISLWLLNRIYRYIRRQDGVGMGDAKLLAGLGSWLGWHALPSILFIASVLGIIGGMLWLRLNKQKHGSPFPFGPFLIFAGIIELLWPQLLQHLLLSNPT</sequence>
<accession>A0A254Q3T3</accession>
<dbReference type="AlphaFoldDB" id="A0A254Q3T3"/>
<keyword evidence="6" id="KW-1185">Reference proteome</keyword>
<comment type="similarity">
    <text evidence="1 2">Belongs to the peptidase A24 family.</text>
</comment>
<feature type="transmembrane region" description="Helical" evidence="3">
    <location>
        <begin position="61"/>
        <end position="81"/>
    </location>
</feature>
<evidence type="ECO:0000256" key="3">
    <source>
        <dbReference type="SAM" id="Phobius"/>
    </source>
</evidence>
<evidence type="ECO:0000259" key="4">
    <source>
        <dbReference type="Pfam" id="PF01478"/>
    </source>
</evidence>
<dbReference type="InterPro" id="IPR050882">
    <property type="entry name" value="Prepilin_peptidase/N-MTase"/>
</dbReference>
<dbReference type="Proteomes" id="UP000197528">
    <property type="component" value="Unassembled WGS sequence"/>
</dbReference>
<dbReference type="InterPro" id="IPR000045">
    <property type="entry name" value="Prepilin_IV_endopep_pep"/>
</dbReference>
<keyword evidence="3" id="KW-0472">Membrane</keyword>
<dbReference type="Gene3D" id="1.20.120.1220">
    <property type="match status" value="1"/>
</dbReference>
<reference evidence="5 6" key="1">
    <citation type="submission" date="2017-05" db="EMBL/GenBank/DDBJ databases">
        <title>Genome of Polynucleobacter sp. MWH-Feld-100.</title>
        <authorList>
            <person name="Hahn M.W."/>
        </authorList>
    </citation>
    <scope>NUCLEOTIDE SEQUENCE [LARGE SCALE GENOMIC DNA]</scope>
    <source>
        <strain evidence="5 6">MWH-Feld-100</strain>
    </source>
</reference>
<dbReference type="OrthoDB" id="9789291at2"/>
<comment type="caution">
    <text evidence="5">The sequence shown here is derived from an EMBL/GenBank/DDBJ whole genome shotgun (WGS) entry which is preliminary data.</text>
</comment>
<protein>
    <submittedName>
        <fullName evidence="5">Prepilin peptidase</fullName>
    </submittedName>
</protein>
<dbReference type="PANTHER" id="PTHR30487:SF0">
    <property type="entry name" value="PREPILIN LEADER PEPTIDASE_N-METHYLTRANSFERASE-RELATED"/>
    <property type="match status" value="1"/>
</dbReference>
<dbReference type="Pfam" id="PF01478">
    <property type="entry name" value="Peptidase_A24"/>
    <property type="match status" value="1"/>
</dbReference>
<dbReference type="PANTHER" id="PTHR30487">
    <property type="entry name" value="TYPE 4 PREPILIN-LIKE PROTEINS LEADER PEPTIDE-PROCESSING ENZYME"/>
    <property type="match status" value="1"/>
</dbReference>
<dbReference type="InterPro" id="IPR014032">
    <property type="entry name" value="Peptidase_A24A_bac"/>
</dbReference>
<feature type="domain" description="Prepilin type IV endopeptidase peptidase" evidence="4">
    <location>
        <begin position="12"/>
        <end position="121"/>
    </location>
</feature>
<dbReference type="GO" id="GO:0006465">
    <property type="term" value="P:signal peptide processing"/>
    <property type="evidence" value="ECO:0007669"/>
    <property type="project" value="TreeGrafter"/>
</dbReference>
<dbReference type="RefSeq" id="WP_088525738.1">
    <property type="nucleotide sequence ID" value="NZ_NGUP01000003.1"/>
</dbReference>
<feature type="transmembrane region" description="Helical" evidence="3">
    <location>
        <begin position="137"/>
        <end position="156"/>
    </location>
</feature>
<feature type="transmembrane region" description="Helical" evidence="3">
    <location>
        <begin position="101"/>
        <end position="125"/>
    </location>
</feature>
<name>A0A254Q3T3_9BURK</name>
<evidence type="ECO:0000256" key="1">
    <source>
        <dbReference type="ARBA" id="ARBA00005801"/>
    </source>
</evidence>